<dbReference type="Gene3D" id="3.10.350.10">
    <property type="entry name" value="LysM domain"/>
    <property type="match status" value="2"/>
</dbReference>
<keyword evidence="3" id="KW-0378">Hydrolase</keyword>
<dbReference type="GO" id="GO:0016787">
    <property type="term" value="F:hydrolase activity"/>
    <property type="evidence" value="ECO:0007669"/>
    <property type="project" value="UniProtKB-KW"/>
</dbReference>
<dbReference type="CDD" id="cd00118">
    <property type="entry name" value="LysM"/>
    <property type="match status" value="2"/>
</dbReference>
<dbReference type="AlphaFoldDB" id="A0A2K4ZL71"/>
<feature type="domain" description="LysM" evidence="2">
    <location>
        <begin position="518"/>
        <end position="561"/>
    </location>
</feature>
<proteinExistence type="predicted"/>
<dbReference type="InterPro" id="IPR036365">
    <property type="entry name" value="PGBD-like_sf"/>
</dbReference>
<dbReference type="Gene3D" id="1.10.101.10">
    <property type="entry name" value="PGBD-like superfamily/PGBD"/>
    <property type="match status" value="2"/>
</dbReference>
<evidence type="ECO:0000313" key="3">
    <source>
        <dbReference type="EMBL" id="SOY31156.1"/>
    </source>
</evidence>
<dbReference type="InterPro" id="IPR018392">
    <property type="entry name" value="LysM"/>
</dbReference>
<dbReference type="SUPFAM" id="SSF54106">
    <property type="entry name" value="LysM domain"/>
    <property type="match status" value="2"/>
</dbReference>
<sequence length="616" mass="68114">MAIGYLIMQARTAHDAVPLSGIQVRILDDRGNPIYTLTTDESGETLKVPLETLDKSFSQSQYFSGLPYLSYNVLAQGAGFNTLYITQIPIYDGETAILPLELVPMQPMQRRPEETKLFIGKPAVAMQETRSQEGETEPDERVLRQVVIPNPITVHLGAPGSSATNVQVSFPDYVKNVASSEIYPTWPTNALRANIYAIITFALNRVYTEWYRSRGYNYDITNSTAYDQYYVHGRPIYESISRIVDEIFNEYVRRQGQNAPYFTSFCNGTTVTCQGMSQWGTVTLAERGLSPLEILRSYYPKDIEIVSTDVITNVVTSYPGTALRVGSTGLNVETIQKWLGRVRRNYPAIPVITDETGTFGDSTKEAVIKFQRIFGLAPDGVVGKSTWFKLSSLYTAVTRLAELDSEGDTLGIGTVPPSVVLRQGSRGQDVITLQYLLDVISEYYSGIPAPAQDGIFGSGTQQSVIAFQRAMRLTPDGIVGPATWKKLYETYRGIGQNVPMPGPSPEPSPGPGPGTDYQEYVVRAGDSLWLIAQKFHTTVDAIKKLNGLTSDLINVGQVLKIPSSQPGPYFEYTVRSGDTLWLLSRRYDTTVEAIKSLNGLTSDMLNIGQVLKIPTR</sequence>
<dbReference type="PANTHER" id="PTHR33734">
    <property type="entry name" value="LYSM DOMAIN-CONTAINING GPI-ANCHORED PROTEIN 2"/>
    <property type="match status" value="1"/>
</dbReference>
<dbReference type="PANTHER" id="PTHR33734:SF22">
    <property type="entry name" value="MEMBRANE-BOUND LYTIC MUREIN TRANSGLYCOSYLASE D"/>
    <property type="match status" value="1"/>
</dbReference>
<reference evidence="3 4" key="1">
    <citation type="submission" date="2018-01" db="EMBL/GenBank/DDBJ databases">
        <authorList>
            <person name="Gaut B.S."/>
            <person name="Morton B.R."/>
            <person name="Clegg M.T."/>
            <person name="Duvall M.R."/>
        </authorList>
    </citation>
    <scope>NUCLEOTIDE SEQUENCE [LARGE SCALE GENOMIC DNA]</scope>
    <source>
        <strain evidence="3">GP69</strain>
    </source>
</reference>
<dbReference type="SMART" id="SM00257">
    <property type="entry name" value="LysM"/>
    <property type="match status" value="2"/>
</dbReference>
<evidence type="ECO:0000313" key="4">
    <source>
        <dbReference type="Proteomes" id="UP000236311"/>
    </source>
</evidence>
<feature type="compositionally biased region" description="Pro residues" evidence="1">
    <location>
        <begin position="500"/>
        <end position="512"/>
    </location>
</feature>
<dbReference type="Pfam" id="PF01471">
    <property type="entry name" value="PG_binding_1"/>
    <property type="match status" value="2"/>
</dbReference>
<feature type="region of interest" description="Disordered" evidence="1">
    <location>
        <begin position="496"/>
        <end position="516"/>
    </location>
</feature>
<dbReference type="InterPro" id="IPR013693">
    <property type="entry name" value="SpoIID/LytB_N"/>
</dbReference>
<dbReference type="EMBL" id="OFSM01000022">
    <property type="protein sequence ID" value="SOY31156.1"/>
    <property type="molecule type" value="Genomic_DNA"/>
</dbReference>
<feature type="domain" description="LysM" evidence="2">
    <location>
        <begin position="570"/>
        <end position="613"/>
    </location>
</feature>
<dbReference type="Pfam" id="PF01476">
    <property type="entry name" value="LysM"/>
    <property type="match status" value="2"/>
</dbReference>
<evidence type="ECO:0000256" key="1">
    <source>
        <dbReference type="SAM" id="MobiDB-lite"/>
    </source>
</evidence>
<accession>A0A2K4ZL71</accession>
<dbReference type="OrthoDB" id="2933491at2"/>
<dbReference type="Pfam" id="PF08486">
    <property type="entry name" value="SpoIID"/>
    <property type="match status" value="1"/>
</dbReference>
<dbReference type="InterPro" id="IPR036366">
    <property type="entry name" value="PGBDSf"/>
</dbReference>
<dbReference type="InterPro" id="IPR002477">
    <property type="entry name" value="Peptidoglycan-bd-like"/>
</dbReference>
<dbReference type="Proteomes" id="UP000236311">
    <property type="component" value="Unassembled WGS sequence"/>
</dbReference>
<dbReference type="GO" id="GO:0008932">
    <property type="term" value="F:lytic endotransglycosylase activity"/>
    <property type="evidence" value="ECO:0007669"/>
    <property type="project" value="TreeGrafter"/>
</dbReference>
<dbReference type="SUPFAM" id="SSF47090">
    <property type="entry name" value="PGBD-like"/>
    <property type="match status" value="2"/>
</dbReference>
<dbReference type="PROSITE" id="PS51782">
    <property type="entry name" value="LYSM"/>
    <property type="match status" value="2"/>
</dbReference>
<gene>
    <name evidence="3" type="primary">lytE</name>
    <name evidence="3" type="ORF">AMURIS_03891</name>
</gene>
<keyword evidence="4" id="KW-1185">Reference proteome</keyword>
<evidence type="ECO:0000259" key="2">
    <source>
        <dbReference type="PROSITE" id="PS51782"/>
    </source>
</evidence>
<organism evidence="3 4">
    <name type="scientific">Acetatifactor muris</name>
    <dbReference type="NCBI Taxonomy" id="879566"/>
    <lineage>
        <taxon>Bacteria</taxon>
        <taxon>Bacillati</taxon>
        <taxon>Bacillota</taxon>
        <taxon>Clostridia</taxon>
        <taxon>Lachnospirales</taxon>
        <taxon>Lachnospiraceae</taxon>
        <taxon>Acetatifactor</taxon>
    </lineage>
</organism>
<protein>
    <submittedName>
        <fullName evidence="3">Putative peptidoglycan endopeptidase LytE</fullName>
        <ecNumber evidence="3">3.4.-.-</ecNumber>
    </submittedName>
</protein>
<dbReference type="InterPro" id="IPR036779">
    <property type="entry name" value="LysM_dom_sf"/>
</dbReference>
<dbReference type="RefSeq" id="WP_103241158.1">
    <property type="nucleotide sequence ID" value="NZ_JANJZD010000032.1"/>
</dbReference>
<name>A0A2K4ZL71_9FIRM</name>
<dbReference type="EC" id="3.4.-.-" evidence="3"/>